<proteinExistence type="predicted"/>
<dbReference type="Proteomes" id="UP000805649">
    <property type="component" value="Unassembled WGS sequence"/>
</dbReference>
<evidence type="ECO:0000313" key="2">
    <source>
        <dbReference type="Proteomes" id="UP000805649"/>
    </source>
</evidence>
<gene>
    <name evidence="1" type="ORF">CTRU02_214143</name>
</gene>
<organism evidence="1 2">
    <name type="scientific">Colletotrichum truncatum</name>
    <name type="common">Anthracnose fungus</name>
    <name type="synonym">Colletotrichum capsici</name>
    <dbReference type="NCBI Taxonomy" id="5467"/>
    <lineage>
        <taxon>Eukaryota</taxon>
        <taxon>Fungi</taxon>
        <taxon>Dikarya</taxon>
        <taxon>Ascomycota</taxon>
        <taxon>Pezizomycotina</taxon>
        <taxon>Sordariomycetes</taxon>
        <taxon>Hypocreomycetidae</taxon>
        <taxon>Glomerellales</taxon>
        <taxon>Glomerellaceae</taxon>
        <taxon>Colletotrichum</taxon>
        <taxon>Colletotrichum truncatum species complex</taxon>
    </lineage>
</organism>
<sequence length="745" mass="85456">MISAAEANGFRKLLQLQSPPRGTPSRVLSARLRRCPQLQHVLSAVAPAARSSLQQPLTSIPKSTRRFYQSDALAASHADTVAPLPVNSPGVMESLLGAVQSQDTMRIFAELKLLGQHERQDEVTYALSKLPTPVFSEVVRSLDPFQVGPQVDITHGLQVAPGLGQFSAVASIMDEFGIRKLYRNLVRLIRSVLDLRQQNGRDLMLSDYVVLLRCAGAAADIETAKWIWKVAMRRNEQKDANRREGLAYAEFMKARFLTEPLYMQYDFARFRVRPRDLTGHRKRFVNKSFLRRLERLRLSTFANSRSHYGRSPNQPTHDMHRLISLKGPVRRVWFKIHKDRVIVDQEIFCAHLIACARAGSFREMVRRIWQTWRIRITDLKDHRAAHIVGGLDRRRLDPLAIPDRKLLDALVHSFGCTGHVILARKLMIFFSARYKITIPPETWSALLEWTYITSSKPASTEWKILNDANRIIGEEDVFAIWHTMISEPFQIKPSPKDTDIYVKTLIAAGKMDLACEEIRRGREQYEAACEELQTTLFERLYPSPPPEAIDRHTRAKVKQHTTWYTVQRWCKMWLAQATFADAISSRAITNFVAEFKEILPNPITYKTTGGTVRIENPTSLHRQQWKRRVVRSPSTHLRVPDRSRPKFAQLEVESEDKDGPLVPVMMSESGNHMYEMMPITLSRLTKKSVRKRTDKVFGQKDKKLQLIAGRETGAEQIDPAIEGKIQQLQKGGYVFKRLVMRSLAW</sequence>
<name>A0ACC3YHR5_COLTU</name>
<accession>A0ACC3YHR5</accession>
<evidence type="ECO:0000313" key="1">
    <source>
        <dbReference type="EMBL" id="KAL0931408.1"/>
    </source>
</evidence>
<dbReference type="EMBL" id="VUJX02000010">
    <property type="protein sequence ID" value="KAL0931408.1"/>
    <property type="molecule type" value="Genomic_DNA"/>
</dbReference>
<keyword evidence="2" id="KW-1185">Reference proteome</keyword>
<comment type="caution">
    <text evidence="1">The sequence shown here is derived from an EMBL/GenBank/DDBJ whole genome shotgun (WGS) entry which is preliminary data.</text>
</comment>
<protein>
    <submittedName>
        <fullName evidence="1">Uncharacterized protein</fullName>
    </submittedName>
</protein>
<reference evidence="1 2" key="1">
    <citation type="journal article" date="2020" name="Phytopathology">
        <title>Genome Sequence Resources of Colletotrichum truncatum, C. plurivorum, C. musicola, and C. sojae: Four Species Pathogenic to Soybean (Glycine max).</title>
        <authorList>
            <person name="Rogerio F."/>
            <person name="Boufleur T.R."/>
            <person name="Ciampi-Guillardi M."/>
            <person name="Sukno S.A."/>
            <person name="Thon M.R."/>
            <person name="Massola Junior N.S."/>
            <person name="Baroncelli R."/>
        </authorList>
    </citation>
    <scope>NUCLEOTIDE SEQUENCE [LARGE SCALE GENOMIC DNA]</scope>
    <source>
        <strain evidence="1 2">CMES1059</strain>
    </source>
</reference>